<dbReference type="CTD" id="80023"/>
<dbReference type="GeneID" id="129330445"/>
<dbReference type="Proteomes" id="UP001190640">
    <property type="component" value="Chromosome 5"/>
</dbReference>
<evidence type="ECO:0000256" key="2">
    <source>
        <dbReference type="SAM" id="Phobius"/>
    </source>
</evidence>
<evidence type="ECO:0000256" key="1">
    <source>
        <dbReference type="SAM" id="MobiDB-lite"/>
    </source>
</evidence>
<evidence type="ECO:0000313" key="4">
    <source>
        <dbReference type="RefSeq" id="XP_054836453.1"/>
    </source>
</evidence>
<gene>
    <name evidence="4" type="primary">NRSN2</name>
</gene>
<dbReference type="PANTHER" id="PTHR14796">
    <property type="entry name" value="NEURENSIN 1-RELATED"/>
    <property type="match status" value="1"/>
</dbReference>
<sequence>MPATCDPLCGCRCGSNVEQGKWYGVHSYLHLFYEDCTSAHLDEASKPSTTTACSGWTSVLWKVTLSAGILLSLIGAAALATGFLLPPKMEGISAEEFVVLDQQAVEYNYALGICRAVGTVLCTVAGVLLVTCALSFTLARVNREGKPREAEEAEEEPRSPLLPENPPGQGSAVGTTTPLGFRPSWVQSIWPTTDVKSLQGPLRSASKAPAQTPSSGLASVR</sequence>
<evidence type="ECO:0000313" key="3">
    <source>
        <dbReference type="Proteomes" id="UP001190640"/>
    </source>
</evidence>
<dbReference type="Pfam" id="PF14927">
    <property type="entry name" value="Neurensin"/>
    <property type="match status" value="1"/>
</dbReference>
<dbReference type="GO" id="GO:0030133">
    <property type="term" value="C:transport vesicle"/>
    <property type="evidence" value="ECO:0007669"/>
    <property type="project" value="InterPro"/>
</dbReference>
<dbReference type="GO" id="GO:0043005">
    <property type="term" value="C:neuron projection"/>
    <property type="evidence" value="ECO:0007669"/>
    <property type="project" value="TreeGrafter"/>
</dbReference>
<feature type="region of interest" description="Disordered" evidence="1">
    <location>
        <begin position="144"/>
        <end position="180"/>
    </location>
</feature>
<feature type="transmembrane region" description="Helical" evidence="2">
    <location>
        <begin position="63"/>
        <end position="85"/>
    </location>
</feature>
<keyword evidence="2" id="KW-0472">Membrane</keyword>
<organism evidence="3 4">
    <name type="scientific">Eublepharis macularius</name>
    <name type="common">Leopard gecko</name>
    <name type="synonym">Cyrtodactylus macularius</name>
    <dbReference type="NCBI Taxonomy" id="481883"/>
    <lineage>
        <taxon>Eukaryota</taxon>
        <taxon>Metazoa</taxon>
        <taxon>Chordata</taxon>
        <taxon>Craniata</taxon>
        <taxon>Vertebrata</taxon>
        <taxon>Euteleostomi</taxon>
        <taxon>Lepidosauria</taxon>
        <taxon>Squamata</taxon>
        <taxon>Bifurcata</taxon>
        <taxon>Gekkota</taxon>
        <taxon>Eublepharidae</taxon>
        <taxon>Eublepharinae</taxon>
        <taxon>Eublepharis</taxon>
    </lineage>
</organism>
<proteinExistence type="predicted"/>
<name>A0AA97JE47_EUBMA</name>
<dbReference type="AlphaFoldDB" id="A0AA97JE47"/>
<dbReference type="PANTHER" id="PTHR14796:SF5">
    <property type="entry name" value="NEURENSIN-2"/>
    <property type="match status" value="1"/>
</dbReference>
<feature type="transmembrane region" description="Helical" evidence="2">
    <location>
        <begin position="116"/>
        <end position="139"/>
    </location>
</feature>
<feature type="region of interest" description="Disordered" evidence="1">
    <location>
        <begin position="197"/>
        <end position="221"/>
    </location>
</feature>
<dbReference type="KEGG" id="emc:129330445"/>
<keyword evidence="2" id="KW-0812">Transmembrane</keyword>
<dbReference type="GO" id="GO:0043025">
    <property type="term" value="C:neuronal cell body"/>
    <property type="evidence" value="ECO:0007669"/>
    <property type="project" value="TreeGrafter"/>
</dbReference>
<dbReference type="GO" id="GO:0007399">
    <property type="term" value="P:nervous system development"/>
    <property type="evidence" value="ECO:0007669"/>
    <property type="project" value="TreeGrafter"/>
</dbReference>
<protein>
    <submittedName>
        <fullName evidence="4">Neurensin-2</fullName>
    </submittedName>
</protein>
<dbReference type="InterPro" id="IPR024883">
    <property type="entry name" value="Neurensin"/>
</dbReference>
<keyword evidence="3" id="KW-1185">Reference proteome</keyword>
<feature type="compositionally biased region" description="Polar residues" evidence="1">
    <location>
        <begin position="209"/>
        <end position="221"/>
    </location>
</feature>
<dbReference type="RefSeq" id="XP_054836453.1">
    <property type="nucleotide sequence ID" value="XM_054980478.1"/>
</dbReference>
<reference evidence="4" key="1">
    <citation type="submission" date="2025-08" db="UniProtKB">
        <authorList>
            <consortium name="RefSeq"/>
        </authorList>
    </citation>
    <scope>IDENTIFICATION</scope>
    <source>
        <tissue evidence="4">Blood</tissue>
    </source>
</reference>
<accession>A0AA97JE47</accession>
<keyword evidence="2" id="KW-1133">Transmembrane helix</keyword>